<comment type="similarity">
    <text evidence="1">Belongs to the ATP-dependent AMP-binding enzyme family.</text>
</comment>
<keyword evidence="2" id="KW-0436">Ligase</keyword>
<gene>
    <name evidence="5" type="ORF">DACRYDRAFT_24528</name>
</gene>
<dbReference type="OMA" id="IPINPIY"/>
<dbReference type="CDD" id="cd05911">
    <property type="entry name" value="Firefly_Luc_like"/>
    <property type="match status" value="1"/>
</dbReference>
<evidence type="ECO:0000259" key="4">
    <source>
        <dbReference type="Pfam" id="PF13193"/>
    </source>
</evidence>
<dbReference type="PROSITE" id="PS00455">
    <property type="entry name" value="AMP_BINDING"/>
    <property type="match status" value="1"/>
</dbReference>
<sequence length="511" mass="56078">MCLSLAYGLRNSLAKKGAHPLRRGDVVTVFSPNTLEYPVMLLAATAAGIIVSPTNATFTAQELAYQYTNSTSKHVFVDPTLLPTVLQTFKSIGVSEDEAKRRIVLMAFSDRIDESLKNWIKLDDLIGPQKAEPEPFDGMQSNTTLFLPYSSGTSGLPKGVETTHFNVNSIVTTVSVSEIYDSDTILAILPFFHIYGLVQSLMFNIFRGSPTVILPRFELNSFCRTIEKFRITFAYVVPPILVLLATHPLVDKFDFSSLRLFFSGAAPLSADLALRAQNRLRARGGGNVLIMQGYGLTETTSTSHLMITWAIKPKAGSIGRALPNMQTRIVGEDEQTDVEPGQPGELWIKGPTVMRGYWRNEKATKATITPDGWFKTGDIAVIDEDGFYFVVDRKKELIKYKGSQVAPAELEGLLLSHPKVQDAAVIGLMSEAEATEVPRGYIVPKGGLGTLDARGQAKLSSEVQEWVKGKVAHHKYLRGGVVCIETIPKGASGKILRRVLRDMESAPKAKL</sequence>
<dbReference type="InterPro" id="IPR020845">
    <property type="entry name" value="AMP-binding_CS"/>
</dbReference>
<reference evidence="5 6" key="1">
    <citation type="journal article" date="2012" name="Science">
        <title>The Paleozoic origin of enzymatic lignin decomposition reconstructed from 31 fungal genomes.</title>
        <authorList>
            <person name="Floudas D."/>
            <person name="Binder M."/>
            <person name="Riley R."/>
            <person name="Barry K."/>
            <person name="Blanchette R.A."/>
            <person name="Henrissat B."/>
            <person name="Martinez A.T."/>
            <person name="Otillar R."/>
            <person name="Spatafora J.W."/>
            <person name="Yadav J.S."/>
            <person name="Aerts A."/>
            <person name="Benoit I."/>
            <person name="Boyd A."/>
            <person name="Carlson A."/>
            <person name="Copeland A."/>
            <person name="Coutinho P.M."/>
            <person name="de Vries R.P."/>
            <person name="Ferreira P."/>
            <person name="Findley K."/>
            <person name="Foster B."/>
            <person name="Gaskell J."/>
            <person name="Glotzer D."/>
            <person name="Gorecki P."/>
            <person name="Heitman J."/>
            <person name="Hesse C."/>
            <person name="Hori C."/>
            <person name="Igarashi K."/>
            <person name="Jurgens J.A."/>
            <person name="Kallen N."/>
            <person name="Kersten P."/>
            <person name="Kohler A."/>
            <person name="Kuees U."/>
            <person name="Kumar T.K.A."/>
            <person name="Kuo A."/>
            <person name="LaButti K."/>
            <person name="Larrondo L.F."/>
            <person name="Lindquist E."/>
            <person name="Ling A."/>
            <person name="Lombard V."/>
            <person name="Lucas S."/>
            <person name="Lundell T."/>
            <person name="Martin R."/>
            <person name="McLaughlin D.J."/>
            <person name="Morgenstern I."/>
            <person name="Morin E."/>
            <person name="Murat C."/>
            <person name="Nagy L.G."/>
            <person name="Nolan M."/>
            <person name="Ohm R.A."/>
            <person name="Patyshakuliyeva A."/>
            <person name="Rokas A."/>
            <person name="Ruiz-Duenas F.J."/>
            <person name="Sabat G."/>
            <person name="Salamov A."/>
            <person name="Samejima M."/>
            <person name="Schmutz J."/>
            <person name="Slot J.C."/>
            <person name="St John F."/>
            <person name="Stenlid J."/>
            <person name="Sun H."/>
            <person name="Sun S."/>
            <person name="Syed K."/>
            <person name="Tsang A."/>
            <person name="Wiebenga A."/>
            <person name="Young D."/>
            <person name="Pisabarro A."/>
            <person name="Eastwood D.C."/>
            <person name="Martin F."/>
            <person name="Cullen D."/>
            <person name="Grigoriev I.V."/>
            <person name="Hibbett D.S."/>
        </authorList>
    </citation>
    <scope>NUCLEOTIDE SEQUENCE [LARGE SCALE GENOMIC DNA]</scope>
    <source>
        <strain evidence="5 6">DJM-731 SS1</strain>
    </source>
</reference>
<dbReference type="Proteomes" id="UP000030653">
    <property type="component" value="Unassembled WGS sequence"/>
</dbReference>
<dbReference type="SUPFAM" id="SSF56801">
    <property type="entry name" value="Acetyl-CoA synthetase-like"/>
    <property type="match status" value="1"/>
</dbReference>
<dbReference type="RefSeq" id="XP_040625396.1">
    <property type="nucleotide sequence ID" value="XM_040773714.1"/>
</dbReference>
<feature type="domain" description="AMP-binding enzyme C-terminal" evidence="4">
    <location>
        <begin position="409"/>
        <end position="494"/>
    </location>
</feature>
<accession>M5FRW1</accession>
<dbReference type="Gene3D" id="3.40.50.980">
    <property type="match status" value="2"/>
</dbReference>
<dbReference type="GeneID" id="63688776"/>
<dbReference type="Pfam" id="PF13193">
    <property type="entry name" value="AMP-binding_C"/>
    <property type="match status" value="1"/>
</dbReference>
<dbReference type="Gene3D" id="3.30.300.30">
    <property type="match status" value="1"/>
</dbReference>
<evidence type="ECO:0000313" key="6">
    <source>
        <dbReference type="Proteomes" id="UP000030653"/>
    </source>
</evidence>
<dbReference type="HOGENOM" id="CLU_000022_59_2_1"/>
<evidence type="ECO:0000259" key="3">
    <source>
        <dbReference type="Pfam" id="PF00501"/>
    </source>
</evidence>
<protein>
    <submittedName>
        <fullName evidence="5">Acetyl-CoA synthetase-like protein</fullName>
    </submittedName>
</protein>
<feature type="domain" description="AMP-dependent synthetase/ligase" evidence="3">
    <location>
        <begin position="21"/>
        <end position="358"/>
    </location>
</feature>
<organism evidence="5 6">
    <name type="scientific">Dacryopinax primogenitus (strain DJM 731)</name>
    <name type="common">Brown rot fungus</name>
    <dbReference type="NCBI Taxonomy" id="1858805"/>
    <lineage>
        <taxon>Eukaryota</taxon>
        <taxon>Fungi</taxon>
        <taxon>Dikarya</taxon>
        <taxon>Basidiomycota</taxon>
        <taxon>Agaricomycotina</taxon>
        <taxon>Dacrymycetes</taxon>
        <taxon>Dacrymycetales</taxon>
        <taxon>Dacrymycetaceae</taxon>
        <taxon>Dacryopinax</taxon>
    </lineage>
</organism>
<dbReference type="PANTHER" id="PTHR24096">
    <property type="entry name" value="LONG-CHAIN-FATTY-ACID--COA LIGASE"/>
    <property type="match status" value="1"/>
</dbReference>
<name>M5FRW1_DACPD</name>
<evidence type="ECO:0000256" key="1">
    <source>
        <dbReference type="ARBA" id="ARBA00006432"/>
    </source>
</evidence>
<keyword evidence="6" id="KW-1185">Reference proteome</keyword>
<dbReference type="AlphaFoldDB" id="M5FRW1"/>
<dbReference type="InterPro" id="IPR025110">
    <property type="entry name" value="AMP-bd_C"/>
</dbReference>
<dbReference type="OrthoDB" id="6509636at2759"/>
<dbReference type="GO" id="GO:0016405">
    <property type="term" value="F:CoA-ligase activity"/>
    <property type="evidence" value="ECO:0007669"/>
    <property type="project" value="TreeGrafter"/>
</dbReference>
<dbReference type="STRING" id="1858805.M5FRW1"/>
<dbReference type="EMBL" id="JH795873">
    <property type="protein sequence ID" value="EJT98498.1"/>
    <property type="molecule type" value="Genomic_DNA"/>
</dbReference>
<dbReference type="PANTHER" id="PTHR24096:SF149">
    <property type="entry name" value="AMP-BINDING DOMAIN-CONTAINING PROTEIN-RELATED"/>
    <property type="match status" value="1"/>
</dbReference>
<dbReference type="Gene3D" id="2.30.38.10">
    <property type="entry name" value="Luciferase, Domain 3"/>
    <property type="match status" value="1"/>
</dbReference>
<evidence type="ECO:0000313" key="5">
    <source>
        <dbReference type="EMBL" id="EJT98498.1"/>
    </source>
</evidence>
<dbReference type="InterPro" id="IPR000873">
    <property type="entry name" value="AMP-dep_synth/lig_dom"/>
</dbReference>
<dbReference type="Pfam" id="PF00501">
    <property type="entry name" value="AMP-binding"/>
    <property type="match status" value="1"/>
</dbReference>
<proteinExistence type="inferred from homology"/>
<evidence type="ECO:0000256" key="2">
    <source>
        <dbReference type="ARBA" id="ARBA00022598"/>
    </source>
</evidence>
<dbReference type="InterPro" id="IPR045851">
    <property type="entry name" value="AMP-bd_C_sf"/>
</dbReference>